<comment type="caution">
    <text evidence="2">The sequence shown here is derived from an EMBL/GenBank/DDBJ whole genome shotgun (WGS) entry which is preliminary data.</text>
</comment>
<dbReference type="Gene3D" id="3.90.550.10">
    <property type="entry name" value="Spore Coat Polysaccharide Biosynthesis Protein SpsA, Chain A"/>
    <property type="match status" value="1"/>
</dbReference>
<feature type="signal peptide" evidence="1">
    <location>
        <begin position="1"/>
        <end position="22"/>
    </location>
</feature>
<name>A0ABP0JH50_9DINO</name>
<evidence type="ECO:0000313" key="3">
    <source>
        <dbReference type="Proteomes" id="UP001642484"/>
    </source>
</evidence>
<evidence type="ECO:0000256" key="1">
    <source>
        <dbReference type="SAM" id="SignalP"/>
    </source>
</evidence>
<reference evidence="2 3" key="1">
    <citation type="submission" date="2024-02" db="EMBL/GenBank/DDBJ databases">
        <authorList>
            <person name="Chen Y."/>
            <person name="Shah S."/>
            <person name="Dougan E. K."/>
            <person name="Thang M."/>
            <person name="Chan C."/>
        </authorList>
    </citation>
    <scope>NUCLEOTIDE SEQUENCE [LARGE SCALE GENOMIC DNA]</scope>
</reference>
<organism evidence="2 3">
    <name type="scientific">Durusdinium trenchii</name>
    <dbReference type="NCBI Taxonomy" id="1381693"/>
    <lineage>
        <taxon>Eukaryota</taxon>
        <taxon>Sar</taxon>
        <taxon>Alveolata</taxon>
        <taxon>Dinophyceae</taxon>
        <taxon>Suessiales</taxon>
        <taxon>Symbiodiniaceae</taxon>
        <taxon>Durusdinium</taxon>
    </lineage>
</organism>
<dbReference type="InterPro" id="IPR050587">
    <property type="entry name" value="GNT1/Glycosyltrans_8"/>
</dbReference>
<dbReference type="PANTHER" id="PTHR11183">
    <property type="entry name" value="GLYCOGENIN SUBFAMILY MEMBER"/>
    <property type="match status" value="1"/>
</dbReference>
<evidence type="ECO:0008006" key="4">
    <source>
        <dbReference type="Google" id="ProtNLM"/>
    </source>
</evidence>
<dbReference type="EMBL" id="CAXAMN010005424">
    <property type="protein sequence ID" value="CAK9013669.1"/>
    <property type="molecule type" value="Genomic_DNA"/>
</dbReference>
<protein>
    <recommendedName>
        <fullName evidence="4">Nucleotide-diphospho-sugar transferase domain-containing protein</fullName>
    </recommendedName>
</protein>
<dbReference type="SUPFAM" id="SSF53448">
    <property type="entry name" value="Nucleotide-diphospho-sugar transferases"/>
    <property type="match status" value="1"/>
</dbReference>
<keyword evidence="1" id="KW-0732">Signal</keyword>
<dbReference type="InterPro" id="IPR029044">
    <property type="entry name" value="Nucleotide-diphossugar_trans"/>
</dbReference>
<gene>
    <name evidence="2" type="ORF">CCMP2556_LOCUS11369</name>
</gene>
<keyword evidence="3" id="KW-1185">Reference proteome</keyword>
<accession>A0ABP0JH50</accession>
<feature type="chain" id="PRO_5047199869" description="Nucleotide-diphospho-sugar transferase domain-containing protein" evidence="1">
    <location>
        <begin position="23"/>
        <end position="618"/>
    </location>
</feature>
<dbReference type="Proteomes" id="UP001642484">
    <property type="component" value="Unassembled WGS sequence"/>
</dbReference>
<sequence>MGQSSGRCGSAILAWLTLSSLAYTPSQSKCSFVTVLLSEDFLHCSVAWLRSLRRGATAHEVTVLVLPEISPDARARLLQAGADQVVTTQEIENPNAVVQYQAFAKNYAILRVWQLGSLTGKDFQKAVYMDSDMIVTQNSDHLCQRPELSAARDLGAQGEDGLHSEEFNAGLMVLEPNEATFQRLVDLAPQVRSSSGGVQPLLRAAFPDFHPLDHWRDNVNARLFDLSRAEWHVEKIRSIHYTGPLKPCFTFASDFAAEEWEQPMRIWHRANGEARDPPFAKEQAPCQRTWASSNEAWRTWFPVPQDSVLQHLFGVGEEELLSLGASHVCKHLSAAMAKFAEQVFAAGYQQLVSCQGGSCSQIPLVEEELTRAGDQLQRTWQIFLQRASNDAKVELYGLGSVEDVLLDQRRKALELLEQSLREIHHARQSLVQDGCVFDMTTRLARALRDQEQLMRWHLSHALLALFWWQLRQQREQGHFEAPPELRFELPGLRFEDICCRRWDVVLAALERTGGSVAAWGGAPDLQEWLPGLEQLEHLPGAGSVQHDVVLLGCGGPELEPLEEFLLLREQLQRLESSKAQVMGCHFLAKHIGLVEAVSQHALEAAVTLNLGVDGTWWF</sequence>
<evidence type="ECO:0000313" key="2">
    <source>
        <dbReference type="EMBL" id="CAK9013669.1"/>
    </source>
</evidence>
<proteinExistence type="predicted"/>